<dbReference type="OMA" id="CDYIIRP"/>
<reference evidence="4 5" key="1">
    <citation type="submission" date="2016-06" db="EMBL/GenBank/DDBJ databases">
        <authorList>
            <consortium name="Pathogen Informatics"/>
        </authorList>
    </citation>
    <scope>NUCLEOTIDE SEQUENCE [LARGE SCALE GENOMIC DNA]</scope>
    <source>
        <strain evidence="2">PmlGA01</strain>
    </source>
</reference>
<evidence type="ECO:0000313" key="2">
    <source>
        <dbReference type="EMBL" id="SBT74888.1"/>
    </source>
</evidence>
<dbReference type="VEuPathDB" id="PlasmoDB:PmUG01_05022300"/>
<gene>
    <name evidence="2" type="primary">PmlGA01_050011500</name>
    <name evidence="3" type="synonym">PmUG01_05022300</name>
    <name evidence="2" type="ORF">PMLGA01_050011500</name>
    <name evidence="3" type="ORF">PMUG01_05022300</name>
</gene>
<accession>A0A1C3KLM8</accession>
<keyword evidence="1" id="KW-0812">Transmembrane</keyword>
<sequence length="68" mass="8085">MKEKNNKYSLVTKKIMDKTYALSFKLCDYIIRPLLFYGFTPFIFGYGLFYNNEFTLNPFKLIPKILIG</sequence>
<protein>
    <recommendedName>
        <fullName evidence="6">Mitochondrial import receptor subunit TOM7</fullName>
    </recommendedName>
</protein>
<feature type="transmembrane region" description="Helical" evidence="1">
    <location>
        <begin position="29"/>
        <end position="49"/>
    </location>
</feature>
<evidence type="ECO:0000313" key="4">
    <source>
        <dbReference type="Proteomes" id="UP000219799"/>
    </source>
</evidence>
<dbReference type="AlphaFoldDB" id="A0A1C3KLM8"/>
<evidence type="ECO:0008006" key="6">
    <source>
        <dbReference type="Google" id="ProtNLM"/>
    </source>
</evidence>
<name>A0A1C3KLM8_PLAMA</name>
<organism evidence="2 4">
    <name type="scientific">Plasmodium malariae</name>
    <dbReference type="NCBI Taxonomy" id="5858"/>
    <lineage>
        <taxon>Eukaryota</taxon>
        <taxon>Sar</taxon>
        <taxon>Alveolata</taxon>
        <taxon>Apicomplexa</taxon>
        <taxon>Aconoidasida</taxon>
        <taxon>Haemosporida</taxon>
        <taxon>Plasmodiidae</taxon>
        <taxon>Plasmodium</taxon>
        <taxon>Plasmodium (Plasmodium)</taxon>
    </lineage>
</organism>
<keyword evidence="1" id="KW-1133">Transmembrane helix</keyword>
<dbReference type="Proteomes" id="UP000219813">
    <property type="component" value="Chromosome 5"/>
</dbReference>
<dbReference type="Proteomes" id="UP000219799">
    <property type="component" value="Chromosome 5"/>
</dbReference>
<dbReference type="EMBL" id="LT594626">
    <property type="protein sequence ID" value="SBT87360.1"/>
    <property type="molecule type" value="Genomic_DNA"/>
</dbReference>
<evidence type="ECO:0000256" key="1">
    <source>
        <dbReference type="SAM" id="Phobius"/>
    </source>
</evidence>
<keyword evidence="5" id="KW-1185">Reference proteome</keyword>
<proteinExistence type="predicted"/>
<dbReference type="OrthoDB" id="368342at2759"/>
<keyword evidence="1" id="KW-0472">Membrane</keyword>
<evidence type="ECO:0000313" key="5">
    <source>
        <dbReference type="Proteomes" id="UP000219813"/>
    </source>
</evidence>
<dbReference type="EMBL" id="LT594493">
    <property type="protein sequence ID" value="SBT74888.1"/>
    <property type="molecule type" value="Genomic_DNA"/>
</dbReference>
<accession>A0A1D3JLH4</accession>
<evidence type="ECO:0000313" key="3">
    <source>
        <dbReference type="EMBL" id="SBT87360.1"/>
    </source>
</evidence>